<evidence type="ECO:0000313" key="2">
    <source>
        <dbReference type="Proteomes" id="UP000320735"/>
    </source>
</evidence>
<organism evidence="1 2">
    <name type="scientific">Symmachiella macrocystis</name>
    <dbReference type="NCBI Taxonomy" id="2527985"/>
    <lineage>
        <taxon>Bacteria</taxon>
        <taxon>Pseudomonadati</taxon>
        <taxon>Planctomycetota</taxon>
        <taxon>Planctomycetia</taxon>
        <taxon>Planctomycetales</taxon>
        <taxon>Planctomycetaceae</taxon>
        <taxon>Symmachiella</taxon>
    </lineage>
</organism>
<dbReference type="PROSITE" id="PS50293">
    <property type="entry name" value="TPR_REGION"/>
    <property type="match status" value="1"/>
</dbReference>
<dbReference type="RefSeq" id="WP_146374289.1">
    <property type="nucleotide sequence ID" value="NZ_SJPP01000004.1"/>
</dbReference>
<dbReference type="Proteomes" id="UP000320735">
    <property type="component" value="Unassembled WGS sequence"/>
</dbReference>
<name>A0A5C6B0T8_9PLAN</name>
<protein>
    <submittedName>
        <fullName evidence="1">Uncharacterized protein</fullName>
    </submittedName>
</protein>
<dbReference type="OrthoDB" id="229305at2"/>
<accession>A0A5C6B0T8</accession>
<gene>
    <name evidence="1" type="ORF">CA54_58790</name>
</gene>
<dbReference type="EMBL" id="SJPP01000004">
    <property type="protein sequence ID" value="TWU05191.1"/>
    <property type="molecule type" value="Genomic_DNA"/>
</dbReference>
<evidence type="ECO:0000313" key="1">
    <source>
        <dbReference type="EMBL" id="TWU05191.1"/>
    </source>
</evidence>
<sequence>MSDQRSRILFELDLTCCLMGCWLGLWRESEYLSNLSAAYAESNDFPKAIKWIKKAMSMDN</sequence>
<dbReference type="AlphaFoldDB" id="A0A5C6B0T8"/>
<comment type="caution">
    <text evidence="1">The sequence shown here is derived from an EMBL/GenBank/DDBJ whole genome shotgun (WGS) entry which is preliminary data.</text>
</comment>
<keyword evidence="2" id="KW-1185">Reference proteome</keyword>
<proteinExistence type="predicted"/>
<reference evidence="1 2" key="1">
    <citation type="submission" date="2019-02" db="EMBL/GenBank/DDBJ databases">
        <title>Deep-cultivation of Planctomycetes and their phenomic and genomic characterization uncovers novel biology.</title>
        <authorList>
            <person name="Wiegand S."/>
            <person name="Jogler M."/>
            <person name="Boedeker C."/>
            <person name="Pinto D."/>
            <person name="Vollmers J."/>
            <person name="Rivas-Marin E."/>
            <person name="Kohn T."/>
            <person name="Peeters S.H."/>
            <person name="Heuer A."/>
            <person name="Rast P."/>
            <person name="Oberbeckmann S."/>
            <person name="Bunk B."/>
            <person name="Jeske O."/>
            <person name="Meyerdierks A."/>
            <person name="Storesund J.E."/>
            <person name="Kallscheuer N."/>
            <person name="Luecker S."/>
            <person name="Lage O.M."/>
            <person name="Pohl T."/>
            <person name="Merkel B.J."/>
            <person name="Hornburger P."/>
            <person name="Mueller R.-W."/>
            <person name="Bruemmer F."/>
            <person name="Labrenz M."/>
            <person name="Spormann A.M."/>
            <person name="Op Den Camp H."/>
            <person name="Overmann J."/>
            <person name="Amann R."/>
            <person name="Jetten M.S.M."/>
            <person name="Mascher T."/>
            <person name="Medema M.H."/>
            <person name="Devos D.P."/>
            <person name="Kaster A.-K."/>
            <person name="Ovreas L."/>
            <person name="Rohde M."/>
            <person name="Galperin M.Y."/>
            <person name="Jogler C."/>
        </authorList>
    </citation>
    <scope>NUCLEOTIDE SEQUENCE [LARGE SCALE GENOMIC DNA]</scope>
    <source>
        <strain evidence="1 2">CA54</strain>
    </source>
</reference>